<dbReference type="InterPro" id="IPR029016">
    <property type="entry name" value="GAF-like_dom_sf"/>
</dbReference>
<dbReference type="FunFam" id="1.10.10.10:FF:000049">
    <property type="entry name" value="Heat-inducible transcription repressor HrcA"/>
    <property type="match status" value="1"/>
</dbReference>
<protein>
    <submittedName>
        <fullName evidence="7">Heat-inducible transcription repressor HrcA</fullName>
    </submittedName>
</protein>
<dbReference type="GO" id="GO:0003677">
    <property type="term" value="F:DNA binding"/>
    <property type="evidence" value="ECO:0007669"/>
    <property type="project" value="InterPro"/>
</dbReference>
<evidence type="ECO:0000256" key="3">
    <source>
        <dbReference type="ARBA" id="ARBA00023016"/>
    </source>
</evidence>
<dbReference type="Pfam" id="PF03444">
    <property type="entry name" value="WHD_HrcA"/>
    <property type="match status" value="1"/>
</dbReference>
<dbReference type="GO" id="GO:0045892">
    <property type="term" value="P:negative regulation of DNA-templated transcription"/>
    <property type="evidence" value="ECO:0007669"/>
    <property type="project" value="TreeGrafter"/>
</dbReference>
<comment type="caution">
    <text evidence="7">The sequence shown here is derived from an EMBL/GenBank/DDBJ whole genome shotgun (WGS) entry which is preliminary data.</text>
</comment>
<dbReference type="Gene3D" id="3.30.450.40">
    <property type="match status" value="1"/>
</dbReference>
<organism evidence="7">
    <name type="scientific">bioreactor metagenome</name>
    <dbReference type="NCBI Taxonomy" id="1076179"/>
    <lineage>
        <taxon>unclassified sequences</taxon>
        <taxon>metagenomes</taxon>
        <taxon>ecological metagenomes</taxon>
    </lineage>
</organism>
<dbReference type="PIRSF" id="PIRSF005485">
    <property type="entry name" value="HrcA"/>
    <property type="match status" value="1"/>
</dbReference>
<dbReference type="InterPro" id="IPR036390">
    <property type="entry name" value="WH_DNA-bd_sf"/>
</dbReference>
<evidence type="ECO:0000256" key="1">
    <source>
        <dbReference type="ARBA" id="ARBA00022491"/>
    </source>
</evidence>
<accession>A0A645AL55</accession>
<dbReference type="HAMAP" id="MF_00081">
    <property type="entry name" value="HrcA"/>
    <property type="match status" value="1"/>
</dbReference>
<dbReference type="EMBL" id="VSSQ01013479">
    <property type="protein sequence ID" value="MPM51583.1"/>
    <property type="molecule type" value="Genomic_DNA"/>
</dbReference>
<dbReference type="SUPFAM" id="SSF55781">
    <property type="entry name" value="GAF domain-like"/>
    <property type="match status" value="1"/>
</dbReference>
<evidence type="ECO:0000313" key="7">
    <source>
        <dbReference type="EMBL" id="MPM51583.1"/>
    </source>
</evidence>
<dbReference type="Gene3D" id="1.10.10.10">
    <property type="entry name" value="Winged helix-like DNA-binding domain superfamily/Winged helix DNA-binding domain"/>
    <property type="match status" value="1"/>
</dbReference>
<dbReference type="PANTHER" id="PTHR34824:SF1">
    <property type="entry name" value="HEAT-INDUCIBLE TRANSCRIPTION REPRESSOR HRCA"/>
    <property type="match status" value="1"/>
</dbReference>
<evidence type="ECO:0000256" key="4">
    <source>
        <dbReference type="ARBA" id="ARBA00023163"/>
    </source>
</evidence>
<name>A0A645AL55_9ZZZZ</name>
<gene>
    <name evidence="7" type="primary">hrcA_16</name>
    <name evidence="7" type="ORF">SDC9_98332</name>
</gene>
<dbReference type="InterPro" id="IPR002571">
    <property type="entry name" value="HrcA"/>
</dbReference>
<keyword evidence="3" id="KW-0346">Stress response</keyword>
<sequence length="360" mass="40413">MQLNERKVKILQAIIKDYTDTAEPVGSRTIAKKYNLGVSSATIRNEMSDLEEMGLIVQPHASAGRIPSDKGYRYYVDSLVQKNFSSEDDESYIKYIKEIIANNINQIDHLMEETAKALSALTNYTTFISEPVVRKTKLKQVRLLPLDDISVMLVVATGENHIKNYIIPTQESIDDTKLNEMSNSVNDLLKGKNRDDMTDEVIRDILLIIRDHQELFKPMLKDIKKTIISAESVQVHLSGEKNMLSFPEFSDVDTARILFKTLEEKQALLNIIGEGTDGSTDVSIGGENELEEMKNCSVIKTSYKVGNDIYGTIGIIGPTRMDYAQVISVLNGMAKNIENVMNSIAKRKNKAIEGKDKLDE</sequence>
<feature type="domain" description="Heat-inducible transcription repressor HrcA C-terminal" evidence="5">
    <location>
        <begin position="108"/>
        <end position="327"/>
    </location>
</feature>
<feature type="domain" description="Winged helix-turn-helix transcription repressor HrcA DNA-binding" evidence="6">
    <location>
        <begin position="4"/>
        <end position="73"/>
    </location>
</feature>
<keyword evidence="4" id="KW-0804">Transcription</keyword>
<dbReference type="Pfam" id="PF01628">
    <property type="entry name" value="HrcA"/>
    <property type="match status" value="1"/>
</dbReference>
<keyword evidence="2" id="KW-0805">Transcription regulation</keyword>
<dbReference type="PANTHER" id="PTHR34824">
    <property type="entry name" value="HEAT-INDUCIBLE TRANSCRIPTION REPRESSOR HRCA"/>
    <property type="match status" value="1"/>
</dbReference>
<evidence type="ECO:0000256" key="2">
    <source>
        <dbReference type="ARBA" id="ARBA00023015"/>
    </source>
</evidence>
<proteinExistence type="inferred from homology"/>
<dbReference type="InterPro" id="IPR005104">
    <property type="entry name" value="WHTH_HrcA_DNA-bd"/>
</dbReference>
<dbReference type="InterPro" id="IPR023120">
    <property type="entry name" value="WHTH_transcript_rep_HrcA_IDD"/>
</dbReference>
<dbReference type="InterPro" id="IPR021153">
    <property type="entry name" value="HrcA_C"/>
</dbReference>
<dbReference type="AlphaFoldDB" id="A0A645AL55"/>
<evidence type="ECO:0000259" key="6">
    <source>
        <dbReference type="Pfam" id="PF03444"/>
    </source>
</evidence>
<reference evidence="7" key="1">
    <citation type="submission" date="2019-08" db="EMBL/GenBank/DDBJ databases">
        <authorList>
            <person name="Kucharzyk K."/>
            <person name="Murdoch R.W."/>
            <person name="Higgins S."/>
            <person name="Loffler F."/>
        </authorList>
    </citation>
    <scope>NUCLEOTIDE SEQUENCE</scope>
</reference>
<evidence type="ECO:0000259" key="5">
    <source>
        <dbReference type="Pfam" id="PF01628"/>
    </source>
</evidence>
<dbReference type="NCBIfam" id="TIGR00331">
    <property type="entry name" value="hrcA"/>
    <property type="match status" value="1"/>
</dbReference>
<dbReference type="Gene3D" id="3.30.390.60">
    <property type="entry name" value="Heat-inducible transcription repressor hrca homolog, domain 3"/>
    <property type="match status" value="1"/>
</dbReference>
<dbReference type="InterPro" id="IPR036388">
    <property type="entry name" value="WH-like_DNA-bd_sf"/>
</dbReference>
<keyword evidence="1" id="KW-0678">Repressor</keyword>
<dbReference type="SUPFAM" id="SSF46785">
    <property type="entry name" value="Winged helix' DNA-binding domain"/>
    <property type="match status" value="1"/>
</dbReference>